<proteinExistence type="predicted"/>
<evidence type="ECO:0000313" key="1">
    <source>
        <dbReference type="RefSeq" id="XP_016509345.1"/>
    </source>
</evidence>
<sequence length="192" mass="21769">MKLEDRIVPRCITLTGFNNAIEQTFGEIAQPVLAGGITLETMIHIMDQDTTYNAIIGQPWIYAIKAIPSSLYQVIKFPTLRGYSASEESNSLPENAITSAKTVHMSGIPKEISTHKLNADPFYIPVRKVRRKFNSAINDAVREKVEKMLENGSIRELKYPQWVANVIMVKKKNGKWRMCVDFTDLNKARPKD</sequence>
<dbReference type="OrthoDB" id="1304181at2759"/>
<dbReference type="SUPFAM" id="SSF56672">
    <property type="entry name" value="DNA/RNA polymerases"/>
    <property type="match status" value="1"/>
</dbReference>
<name>A0A1S4D7C9_TOBAC</name>
<gene>
    <name evidence="1" type="primary">LOC107826826</name>
</gene>
<dbReference type="KEGG" id="nta:107826826"/>
<dbReference type="PANTHER" id="PTHR33240">
    <property type="entry name" value="OS08G0508500 PROTEIN"/>
    <property type="match status" value="1"/>
</dbReference>
<dbReference type="AlphaFoldDB" id="A0A1S4D7C9"/>
<accession>A0A1S4D7C9</accession>
<dbReference type="Gene3D" id="3.10.10.10">
    <property type="entry name" value="HIV Type 1 Reverse Transcriptase, subunit A, domain 1"/>
    <property type="match status" value="1"/>
</dbReference>
<dbReference type="RefSeq" id="XP_016509345.1">
    <property type="nucleotide sequence ID" value="XM_016653859.1"/>
</dbReference>
<reference evidence="1" key="1">
    <citation type="submission" date="2025-08" db="UniProtKB">
        <authorList>
            <consortium name="RefSeq"/>
        </authorList>
    </citation>
    <scope>IDENTIFICATION</scope>
</reference>
<dbReference type="PANTHER" id="PTHR33240:SF8">
    <property type="entry name" value="OS03G0439900 PROTEIN"/>
    <property type="match status" value="1"/>
</dbReference>
<dbReference type="PaxDb" id="4097-A0A1S4D7C9"/>
<protein>
    <recommendedName>
        <fullName evidence="2">RNA-directed DNA polymerase homolog</fullName>
    </recommendedName>
</protein>
<dbReference type="InterPro" id="IPR043502">
    <property type="entry name" value="DNA/RNA_pol_sf"/>
</dbReference>
<evidence type="ECO:0008006" key="2">
    <source>
        <dbReference type="Google" id="ProtNLM"/>
    </source>
</evidence>
<organism evidence="1">
    <name type="scientific">Nicotiana tabacum</name>
    <name type="common">Common tobacco</name>
    <dbReference type="NCBI Taxonomy" id="4097"/>
    <lineage>
        <taxon>Eukaryota</taxon>
        <taxon>Viridiplantae</taxon>
        <taxon>Streptophyta</taxon>
        <taxon>Embryophyta</taxon>
        <taxon>Tracheophyta</taxon>
        <taxon>Spermatophyta</taxon>
        <taxon>Magnoliopsida</taxon>
        <taxon>eudicotyledons</taxon>
        <taxon>Gunneridae</taxon>
        <taxon>Pentapetalae</taxon>
        <taxon>asterids</taxon>
        <taxon>lamiids</taxon>
        <taxon>Solanales</taxon>
        <taxon>Solanaceae</taxon>
        <taxon>Nicotianoideae</taxon>
        <taxon>Nicotianeae</taxon>
        <taxon>Nicotiana</taxon>
    </lineage>
</organism>